<dbReference type="EMBL" id="JQFZ01000355">
    <property type="protein sequence ID" value="KGO50165.1"/>
    <property type="molecule type" value="Genomic_DNA"/>
</dbReference>
<dbReference type="RefSeq" id="XP_016593446.1">
    <property type="nucleotide sequence ID" value="XM_016742917.1"/>
</dbReference>
<dbReference type="OrthoDB" id="10066232at2759"/>
<dbReference type="VEuPathDB" id="FungiDB:PEXP_106750"/>
<comment type="caution">
    <text evidence="1">The sequence shown here is derived from an EMBL/GenBank/DDBJ whole genome shotgun (WGS) entry which is preliminary data.</text>
</comment>
<evidence type="ECO:0000313" key="1">
    <source>
        <dbReference type="EMBL" id="KGO50165.1"/>
    </source>
</evidence>
<proteinExistence type="predicted"/>
<keyword evidence="2" id="KW-1185">Reference proteome</keyword>
<dbReference type="Proteomes" id="UP000030143">
    <property type="component" value="Unassembled WGS sequence"/>
</dbReference>
<reference evidence="1 2" key="1">
    <citation type="journal article" date="2015" name="Mol. Plant Microbe Interact.">
        <title>Genome, transcriptome, and functional analyses of Penicillium expansum provide new insights into secondary metabolism and pathogenicity.</title>
        <authorList>
            <person name="Ballester A.R."/>
            <person name="Marcet-Houben M."/>
            <person name="Levin E."/>
            <person name="Sela N."/>
            <person name="Selma-Lazaro C."/>
            <person name="Carmona L."/>
            <person name="Wisniewski M."/>
            <person name="Droby S."/>
            <person name="Gonzalez-Candelas L."/>
            <person name="Gabaldon T."/>
        </authorList>
    </citation>
    <scope>NUCLEOTIDE SEQUENCE [LARGE SCALE GENOMIC DNA]</scope>
    <source>
        <strain evidence="1 2">MD-8</strain>
    </source>
</reference>
<dbReference type="AlphaFoldDB" id="A0A0A2JVK3"/>
<gene>
    <name evidence="1" type="ORF">PEX2_056430</name>
</gene>
<protein>
    <submittedName>
        <fullName evidence="1">Uncharacterized protein</fullName>
    </submittedName>
</protein>
<evidence type="ECO:0000313" key="2">
    <source>
        <dbReference type="Proteomes" id="UP000030143"/>
    </source>
</evidence>
<sequence>MTTDYATESPRYTFPLTSLSLKGPYGLINIQNVDFVSNNDCRELLLLERAGFNRSGVGRLAYDYRGIKVYVETRYHGHAEPIMTHLEQRGSTKSILNIIQGAG</sequence>
<organism evidence="1 2">
    <name type="scientific">Penicillium expansum</name>
    <name type="common">Blue mold rot fungus</name>
    <dbReference type="NCBI Taxonomy" id="27334"/>
    <lineage>
        <taxon>Eukaryota</taxon>
        <taxon>Fungi</taxon>
        <taxon>Dikarya</taxon>
        <taxon>Ascomycota</taxon>
        <taxon>Pezizomycotina</taxon>
        <taxon>Eurotiomycetes</taxon>
        <taxon>Eurotiomycetidae</taxon>
        <taxon>Eurotiales</taxon>
        <taxon>Aspergillaceae</taxon>
        <taxon>Penicillium</taxon>
    </lineage>
</organism>
<name>A0A0A2JVK3_PENEN</name>
<dbReference type="HOGENOM" id="CLU_2264627_0_0_1"/>
<accession>A0A0A2JVK3</accession>
<dbReference type="GeneID" id="27678336"/>